<gene>
    <name evidence="2" type="ORF">BHF71_01310</name>
</gene>
<dbReference type="NCBIfam" id="TIGR01440">
    <property type="entry name" value="TIGR01440 family protein"/>
    <property type="match status" value="1"/>
</dbReference>
<sequence length="181" mass="19908">MMHDKIKTQVEIALVDLLKAFPMDERHILVIGVSTSEILGQHIGSAGSEDVAKQIYSAIIEAKKKYNFHIAFQGCEHINRALTVERKTAEKFGLEIVTVVPVRKAGGAMAAYAYRQMDDPVVVEFIKADAGIDIGDTFIGMHLKHVAVPVRSSIKQIGEAHLTMAKTRPKLIGGIRAQYTI</sequence>
<evidence type="ECO:0000313" key="2">
    <source>
        <dbReference type="EMBL" id="OEF99841.1"/>
    </source>
</evidence>
<dbReference type="HAMAP" id="MF_00800">
    <property type="entry name" value="UPF0340"/>
    <property type="match status" value="1"/>
</dbReference>
<reference evidence="2 3" key="1">
    <citation type="submission" date="2016-09" db="EMBL/GenBank/DDBJ databases">
        <title>Draft genome sequence for the type strain of Vulcanibacillus modesticaldus BR, a strictly anaerobic, moderately thermophilic, and nitrate-reducing bacterium from deep sea-hydrothermal vents of the Mid-Atlantic Ridge.</title>
        <authorList>
            <person name="Abin C.A."/>
            <person name="Hollibaugh J.T."/>
        </authorList>
    </citation>
    <scope>NUCLEOTIDE SEQUENCE [LARGE SCALE GENOMIC DNA]</scope>
    <source>
        <strain evidence="2 3">BR</strain>
    </source>
</reference>
<accession>A0A1D2YVX7</accession>
<dbReference type="RefSeq" id="WP_069656328.1">
    <property type="nucleotide sequence ID" value="NZ_MIJF01000013.1"/>
</dbReference>
<dbReference type="Gene3D" id="3.40.50.10360">
    <property type="entry name" value="Hypothetical protein TT1679"/>
    <property type="match status" value="1"/>
</dbReference>
<dbReference type="PIRSF" id="PIRSF007510">
    <property type="entry name" value="UCP007510"/>
    <property type="match status" value="1"/>
</dbReference>
<proteinExistence type="inferred from homology"/>
<dbReference type="Pfam" id="PF04260">
    <property type="entry name" value="DUF436"/>
    <property type="match status" value="1"/>
</dbReference>
<name>A0A1D2YVX7_9BACI</name>
<dbReference type="InterPro" id="IPR028345">
    <property type="entry name" value="Antibiotic_NAT-like"/>
</dbReference>
<evidence type="ECO:0000256" key="1">
    <source>
        <dbReference type="HAMAP-Rule" id="MF_00800"/>
    </source>
</evidence>
<evidence type="ECO:0000313" key="3">
    <source>
        <dbReference type="Proteomes" id="UP000243739"/>
    </source>
</evidence>
<dbReference type="Proteomes" id="UP000243739">
    <property type="component" value="Unassembled WGS sequence"/>
</dbReference>
<keyword evidence="3" id="KW-1185">Reference proteome</keyword>
<dbReference type="AlphaFoldDB" id="A0A1D2YVX7"/>
<comment type="caution">
    <text evidence="2">The sequence shown here is derived from an EMBL/GenBank/DDBJ whole genome shotgun (WGS) entry which is preliminary data.</text>
</comment>
<dbReference type="EMBL" id="MIJF01000013">
    <property type="protein sequence ID" value="OEF99841.1"/>
    <property type="molecule type" value="Genomic_DNA"/>
</dbReference>
<dbReference type="InterPro" id="IPR006340">
    <property type="entry name" value="DUF436"/>
</dbReference>
<organism evidence="2 3">
    <name type="scientific">Vulcanibacillus modesticaldus</name>
    <dbReference type="NCBI Taxonomy" id="337097"/>
    <lineage>
        <taxon>Bacteria</taxon>
        <taxon>Bacillati</taxon>
        <taxon>Bacillota</taxon>
        <taxon>Bacilli</taxon>
        <taxon>Bacillales</taxon>
        <taxon>Bacillaceae</taxon>
        <taxon>Vulcanibacillus</taxon>
    </lineage>
</organism>
<protein>
    <recommendedName>
        <fullName evidence="1">UPF0340 protein BHF71_01310</fullName>
    </recommendedName>
</protein>
<dbReference type="STRING" id="337097.BHF71_01310"/>
<comment type="similarity">
    <text evidence="1">Belongs to the UPF0340 family.</text>
</comment>
<dbReference type="SUPFAM" id="SSF110710">
    <property type="entry name" value="TTHA0583/YokD-like"/>
    <property type="match status" value="1"/>
</dbReference>